<evidence type="ECO:0000313" key="3">
    <source>
        <dbReference type="Proteomes" id="UP001559025"/>
    </source>
</evidence>
<dbReference type="InterPro" id="IPR013216">
    <property type="entry name" value="Methyltransf_11"/>
</dbReference>
<dbReference type="GO" id="GO:0032259">
    <property type="term" value="P:methylation"/>
    <property type="evidence" value="ECO:0007669"/>
    <property type="project" value="UniProtKB-KW"/>
</dbReference>
<feature type="domain" description="Methyltransferase type 11" evidence="1">
    <location>
        <begin position="62"/>
        <end position="155"/>
    </location>
</feature>
<accession>A0ABV3WMN9</accession>
<dbReference type="InterPro" id="IPR029063">
    <property type="entry name" value="SAM-dependent_MTases_sf"/>
</dbReference>
<dbReference type="GO" id="GO:0008168">
    <property type="term" value="F:methyltransferase activity"/>
    <property type="evidence" value="ECO:0007669"/>
    <property type="project" value="UniProtKB-KW"/>
</dbReference>
<dbReference type="Gene3D" id="3.40.50.150">
    <property type="entry name" value="Vaccinia Virus protein VP39"/>
    <property type="match status" value="1"/>
</dbReference>
<dbReference type="SUPFAM" id="SSF53335">
    <property type="entry name" value="S-adenosyl-L-methionine-dependent methyltransferases"/>
    <property type="match status" value="1"/>
</dbReference>
<dbReference type="InterPro" id="IPR050508">
    <property type="entry name" value="Methyltransf_Superfamily"/>
</dbReference>
<dbReference type="RefSeq" id="WP_368801321.1">
    <property type="nucleotide sequence ID" value="NZ_JAZHFV010000001.1"/>
</dbReference>
<evidence type="ECO:0000313" key="2">
    <source>
        <dbReference type="EMBL" id="MEX4005913.1"/>
    </source>
</evidence>
<keyword evidence="2" id="KW-0489">Methyltransferase</keyword>
<sequence length="209" mass="23175">MSHEEKALDRVYAAKSPRELERAYADWAADYDRDTIALGYSLPFVIAGWVARHVPHGDGPLLDAGCGTGLSGPFLKALGYDDLVGLDYSREMLDLAGQRNAYRELRQAELGTTLPWPDDHFAAFLSSGVFTAGHAPASSFDELVRITRPGGHAIFTVRDLLLEDGGFSDVFRRLEDAGRWRRVEESEPFRAFVLAEPEVKVKAFVFEIG</sequence>
<dbReference type="Proteomes" id="UP001559025">
    <property type="component" value="Unassembled WGS sequence"/>
</dbReference>
<dbReference type="CDD" id="cd02440">
    <property type="entry name" value="AdoMet_MTases"/>
    <property type="match status" value="1"/>
</dbReference>
<dbReference type="EMBL" id="JAZHFV010000001">
    <property type="protein sequence ID" value="MEX4005913.1"/>
    <property type="molecule type" value="Genomic_DNA"/>
</dbReference>
<dbReference type="PANTHER" id="PTHR42912">
    <property type="entry name" value="METHYLTRANSFERASE"/>
    <property type="match status" value="1"/>
</dbReference>
<gene>
    <name evidence="2" type="ORF">V1479_01280</name>
</gene>
<dbReference type="Pfam" id="PF08241">
    <property type="entry name" value="Methyltransf_11"/>
    <property type="match status" value="1"/>
</dbReference>
<name>A0ABV3WMN9_9HYPH</name>
<protein>
    <submittedName>
        <fullName evidence="2">Class I SAM-dependent methyltransferase</fullName>
    </submittedName>
</protein>
<keyword evidence="2" id="KW-0808">Transferase</keyword>
<proteinExistence type="predicted"/>
<organism evidence="2 3">
    <name type="scientific">Neoaquamicrobium sediminum</name>
    <dbReference type="NCBI Taxonomy" id="1849104"/>
    <lineage>
        <taxon>Bacteria</taxon>
        <taxon>Pseudomonadati</taxon>
        <taxon>Pseudomonadota</taxon>
        <taxon>Alphaproteobacteria</taxon>
        <taxon>Hyphomicrobiales</taxon>
        <taxon>Phyllobacteriaceae</taxon>
        <taxon>Neoaquamicrobium</taxon>
    </lineage>
</organism>
<evidence type="ECO:0000259" key="1">
    <source>
        <dbReference type="Pfam" id="PF08241"/>
    </source>
</evidence>
<keyword evidence="3" id="KW-1185">Reference proteome</keyword>
<comment type="caution">
    <text evidence="2">The sequence shown here is derived from an EMBL/GenBank/DDBJ whole genome shotgun (WGS) entry which is preliminary data.</text>
</comment>
<reference evidence="2 3" key="1">
    <citation type="submission" date="2024-01" db="EMBL/GenBank/DDBJ databases">
        <title>New evidence supports the origin of RcGTA from prophage.</title>
        <authorList>
            <person name="Xu Y."/>
            <person name="Liu B."/>
            <person name="Chen F."/>
        </authorList>
    </citation>
    <scope>NUCLEOTIDE SEQUENCE [LARGE SCALE GENOMIC DNA]</scope>
    <source>
        <strain evidence="2 3">CBW1107-2</strain>
    </source>
</reference>